<proteinExistence type="predicted"/>
<protein>
    <submittedName>
        <fullName evidence="1">Uncharacterized protein</fullName>
    </submittedName>
</protein>
<reference evidence="1" key="1">
    <citation type="journal article" date="2020" name="Nature">
        <title>Giant virus diversity and host interactions through global metagenomics.</title>
        <authorList>
            <person name="Schulz F."/>
            <person name="Roux S."/>
            <person name="Paez-Espino D."/>
            <person name="Jungbluth S."/>
            <person name="Walsh D.A."/>
            <person name="Denef V.J."/>
            <person name="McMahon K.D."/>
            <person name="Konstantinidis K.T."/>
            <person name="Eloe-Fadrosh E.A."/>
            <person name="Kyrpides N.C."/>
            <person name="Woyke T."/>
        </authorList>
    </citation>
    <scope>NUCLEOTIDE SEQUENCE</scope>
    <source>
        <strain evidence="1">GVMAG-M-3300023174-182</strain>
    </source>
</reference>
<accession>A0A6C0DJK4</accession>
<dbReference type="AlphaFoldDB" id="A0A6C0DJK4"/>
<dbReference type="EMBL" id="MN739625">
    <property type="protein sequence ID" value="QHT16420.1"/>
    <property type="molecule type" value="Genomic_DNA"/>
</dbReference>
<sequence>MLKIALFVSGRLLGYKECLFPFITMLKEKYTVFIFFSINTFSLDKDTNLELLISDLKDTFGDTFGDVYFEKYKFPKSYVETRINNEIFSTNNEKINPFSSYNCLSCFYNDKKNMELIDNFEKVNNMFFDIICKTRSDMCIIRNNLDFILDSPNELILRNKHMTDIRFWGHYYRDTPLMISDAFAYGNKETMKHYCSTYDWILKNNLILNGYYSQTFEIYLTDSILQHVFYKVYGGETIPQLSREEIIDKYINNPKGIKIVYISDNELYYQLLPKEIKSKNNFIVDLNNVFEYTQI</sequence>
<name>A0A6C0DJK4_9ZZZZ</name>
<organism evidence="1">
    <name type="scientific">viral metagenome</name>
    <dbReference type="NCBI Taxonomy" id="1070528"/>
    <lineage>
        <taxon>unclassified sequences</taxon>
        <taxon>metagenomes</taxon>
        <taxon>organismal metagenomes</taxon>
    </lineage>
</organism>
<evidence type="ECO:0000313" key="1">
    <source>
        <dbReference type="EMBL" id="QHT16420.1"/>
    </source>
</evidence>